<evidence type="ECO:0000313" key="1">
    <source>
        <dbReference type="EMBL" id="KAK3773316.1"/>
    </source>
</evidence>
<dbReference type="Proteomes" id="UP001283361">
    <property type="component" value="Unassembled WGS sequence"/>
</dbReference>
<keyword evidence="2" id="KW-1185">Reference proteome</keyword>
<gene>
    <name evidence="1" type="ORF">RRG08_023202</name>
</gene>
<accession>A0AAE0ZQQ9</accession>
<dbReference type="EMBL" id="JAWDGP010003545">
    <property type="protein sequence ID" value="KAK3773316.1"/>
    <property type="molecule type" value="Genomic_DNA"/>
</dbReference>
<reference evidence="1" key="1">
    <citation type="journal article" date="2023" name="G3 (Bethesda)">
        <title>A reference genome for the long-term kleptoplast-retaining sea slug Elysia crispata morphotype clarki.</title>
        <authorList>
            <person name="Eastman K.E."/>
            <person name="Pendleton A.L."/>
            <person name="Shaikh M.A."/>
            <person name="Suttiyut T."/>
            <person name="Ogas R."/>
            <person name="Tomko P."/>
            <person name="Gavelis G."/>
            <person name="Widhalm J.R."/>
            <person name="Wisecaver J.H."/>
        </authorList>
    </citation>
    <scope>NUCLEOTIDE SEQUENCE</scope>
    <source>
        <strain evidence="1">ECLA1</strain>
    </source>
</reference>
<proteinExistence type="predicted"/>
<evidence type="ECO:0000313" key="2">
    <source>
        <dbReference type="Proteomes" id="UP001283361"/>
    </source>
</evidence>
<sequence>MLYFKQIFSPIRSIAFHSLRLCPLCGDDYLGIDLIIATQGARAHEDQPSCVNRSSVLQRQQLYSYHFLIHGSEQQFS</sequence>
<comment type="caution">
    <text evidence="1">The sequence shown here is derived from an EMBL/GenBank/DDBJ whole genome shotgun (WGS) entry which is preliminary data.</text>
</comment>
<dbReference type="AlphaFoldDB" id="A0AAE0ZQQ9"/>
<protein>
    <submittedName>
        <fullName evidence="1">Uncharacterized protein</fullName>
    </submittedName>
</protein>
<name>A0AAE0ZQQ9_9GAST</name>
<organism evidence="1 2">
    <name type="scientific">Elysia crispata</name>
    <name type="common">lettuce slug</name>
    <dbReference type="NCBI Taxonomy" id="231223"/>
    <lineage>
        <taxon>Eukaryota</taxon>
        <taxon>Metazoa</taxon>
        <taxon>Spiralia</taxon>
        <taxon>Lophotrochozoa</taxon>
        <taxon>Mollusca</taxon>
        <taxon>Gastropoda</taxon>
        <taxon>Heterobranchia</taxon>
        <taxon>Euthyneura</taxon>
        <taxon>Panpulmonata</taxon>
        <taxon>Sacoglossa</taxon>
        <taxon>Placobranchoidea</taxon>
        <taxon>Plakobranchidae</taxon>
        <taxon>Elysia</taxon>
    </lineage>
</organism>